<keyword evidence="3" id="KW-1003">Cell membrane</keyword>
<evidence type="ECO:0000313" key="10">
    <source>
        <dbReference type="EMBL" id="GHB19004.1"/>
    </source>
</evidence>
<dbReference type="InterPro" id="IPR011701">
    <property type="entry name" value="MFS"/>
</dbReference>
<feature type="transmembrane region" description="Helical" evidence="8">
    <location>
        <begin position="326"/>
        <end position="348"/>
    </location>
</feature>
<feature type="transmembrane region" description="Helical" evidence="8">
    <location>
        <begin position="108"/>
        <end position="128"/>
    </location>
</feature>
<evidence type="ECO:0000256" key="5">
    <source>
        <dbReference type="ARBA" id="ARBA00022847"/>
    </source>
</evidence>
<feature type="transmembrane region" description="Helical" evidence="8">
    <location>
        <begin position="149"/>
        <end position="172"/>
    </location>
</feature>
<feature type="transmembrane region" description="Helical" evidence="8">
    <location>
        <begin position="360"/>
        <end position="381"/>
    </location>
</feature>
<organism evidence="10 11">
    <name type="scientific">Pseudovibrio japonicus</name>
    <dbReference type="NCBI Taxonomy" id="366534"/>
    <lineage>
        <taxon>Bacteria</taxon>
        <taxon>Pseudomonadati</taxon>
        <taxon>Pseudomonadota</taxon>
        <taxon>Alphaproteobacteria</taxon>
        <taxon>Hyphomicrobiales</taxon>
        <taxon>Stappiaceae</taxon>
        <taxon>Pseudovibrio</taxon>
    </lineage>
</organism>
<evidence type="ECO:0000256" key="4">
    <source>
        <dbReference type="ARBA" id="ARBA00022692"/>
    </source>
</evidence>
<dbReference type="Pfam" id="PF07690">
    <property type="entry name" value="MFS_1"/>
    <property type="match status" value="1"/>
</dbReference>
<feature type="domain" description="Major facilitator superfamily (MFS) profile" evidence="9">
    <location>
        <begin position="12"/>
        <end position="415"/>
    </location>
</feature>
<keyword evidence="6 8" id="KW-1133">Transmembrane helix</keyword>
<keyword evidence="2" id="KW-0813">Transport</keyword>
<feature type="transmembrane region" description="Helical" evidence="8">
    <location>
        <begin position="84"/>
        <end position="102"/>
    </location>
</feature>
<dbReference type="PANTHER" id="PTHR43528:SF1">
    <property type="entry name" value="ALPHA-KETOGLUTARATE PERMEASE"/>
    <property type="match status" value="1"/>
</dbReference>
<feature type="transmembrane region" description="Helical" evidence="8">
    <location>
        <begin position="184"/>
        <end position="207"/>
    </location>
</feature>
<evidence type="ECO:0000256" key="3">
    <source>
        <dbReference type="ARBA" id="ARBA00022475"/>
    </source>
</evidence>
<dbReference type="SUPFAM" id="SSF103473">
    <property type="entry name" value="MFS general substrate transporter"/>
    <property type="match status" value="1"/>
</dbReference>
<feature type="transmembrane region" description="Helical" evidence="8">
    <location>
        <begin position="296"/>
        <end position="314"/>
    </location>
</feature>
<keyword evidence="11" id="KW-1185">Reference proteome</keyword>
<reference evidence="11" key="1">
    <citation type="journal article" date="2019" name="Int. J. Syst. Evol. Microbiol.">
        <title>The Global Catalogue of Microorganisms (GCM) 10K type strain sequencing project: providing services to taxonomists for standard genome sequencing and annotation.</title>
        <authorList>
            <consortium name="The Broad Institute Genomics Platform"/>
            <consortium name="The Broad Institute Genome Sequencing Center for Infectious Disease"/>
            <person name="Wu L."/>
            <person name="Ma J."/>
        </authorList>
    </citation>
    <scope>NUCLEOTIDE SEQUENCE [LARGE SCALE GENOMIC DNA]</scope>
    <source>
        <strain evidence="11">KCTC 12861</strain>
    </source>
</reference>
<dbReference type="RefSeq" id="WP_189434810.1">
    <property type="nucleotide sequence ID" value="NZ_BMXE01000001.1"/>
</dbReference>
<comment type="subcellular location">
    <subcellularLocation>
        <location evidence="1">Cell membrane</location>
        <topology evidence="1">Multi-pass membrane protein</topology>
    </subcellularLocation>
</comment>
<evidence type="ECO:0000256" key="8">
    <source>
        <dbReference type="SAM" id="Phobius"/>
    </source>
</evidence>
<evidence type="ECO:0000256" key="1">
    <source>
        <dbReference type="ARBA" id="ARBA00004651"/>
    </source>
</evidence>
<dbReference type="EMBL" id="BMXE01000001">
    <property type="protein sequence ID" value="GHB19004.1"/>
    <property type="molecule type" value="Genomic_DNA"/>
</dbReference>
<keyword evidence="4 8" id="KW-0812">Transmembrane</keyword>
<dbReference type="PANTHER" id="PTHR43528">
    <property type="entry name" value="ALPHA-KETOGLUTARATE PERMEASE"/>
    <property type="match status" value="1"/>
</dbReference>
<evidence type="ECO:0000313" key="11">
    <source>
        <dbReference type="Proteomes" id="UP000637980"/>
    </source>
</evidence>
<keyword evidence="7 8" id="KW-0472">Membrane</keyword>
<proteinExistence type="predicted"/>
<evidence type="ECO:0000256" key="7">
    <source>
        <dbReference type="ARBA" id="ARBA00023136"/>
    </source>
</evidence>
<dbReference type="PROSITE" id="PS50850">
    <property type="entry name" value="MFS"/>
    <property type="match status" value="1"/>
</dbReference>
<sequence>MNASQSNMKPRAVLAAISGNVSEWYDFTVYGFLAPFIAFAFFPEDGSTASLLYAFGVLAVGYAARPLGSVLFGHMGDRIGRIPVLMLSVFLMGGGSLVIGLLPGYSQIGILAPILLIIMRLIQGISVAGEYPAAGVLLVEAAPENAKGLAGSWIVFAMALGCMLGAGVPAIVSSLLTETDMKAWGWRIPFLLGSVVAVTSFILRYHLVETRSEAETVRFPVVVAVVHYWPLILQIITLLLPTAILYFVIFVYAASYLAESGSVTSAQALDISTANLFIIAISALLFGWLSDRIGRARMLFIATLAMMLFAWPLWELMHSGRLPLVFLGQMGFSIINAVGWAVSISLLIEISPAAVRCSVVALGYNTCMALFGGTTPVLVTYLVTRSGDDYMPIYYVLVASVLSQVVILRLPKLKQLVSRSDNTTFLKDASE</sequence>
<evidence type="ECO:0000259" key="9">
    <source>
        <dbReference type="PROSITE" id="PS50850"/>
    </source>
</evidence>
<accession>A0ABQ3DX01</accession>
<comment type="caution">
    <text evidence="10">The sequence shown here is derived from an EMBL/GenBank/DDBJ whole genome shotgun (WGS) entry which is preliminary data.</text>
</comment>
<evidence type="ECO:0000256" key="6">
    <source>
        <dbReference type="ARBA" id="ARBA00022989"/>
    </source>
</evidence>
<feature type="transmembrane region" description="Helical" evidence="8">
    <location>
        <begin position="51"/>
        <end position="72"/>
    </location>
</feature>
<dbReference type="InterPro" id="IPR036259">
    <property type="entry name" value="MFS_trans_sf"/>
</dbReference>
<dbReference type="InterPro" id="IPR051084">
    <property type="entry name" value="H+-coupled_symporters"/>
</dbReference>
<name>A0ABQ3DX01_9HYPH</name>
<feature type="transmembrane region" description="Helical" evidence="8">
    <location>
        <begin position="393"/>
        <end position="410"/>
    </location>
</feature>
<feature type="transmembrane region" description="Helical" evidence="8">
    <location>
        <begin position="266"/>
        <end position="289"/>
    </location>
</feature>
<dbReference type="Pfam" id="PF00083">
    <property type="entry name" value="Sugar_tr"/>
    <property type="match status" value="1"/>
</dbReference>
<feature type="transmembrane region" description="Helical" evidence="8">
    <location>
        <begin position="228"/>
        <end position="254"/>
    </location>
</feature>
<dbReference type="Gene3D" id="1.20.1250.20">
    <property type="entry name" value="MFS general substrate transporter like domains"/>
    <property type="match status" value="1"/>
</dbReference>
<keyword evidence="5" id="KW-0769">Symport</keyword>
<dbReference type="InterPro" id="IPR005828">
    <property type="entry name" value="MFS_sugar_transport-like"/>
</dbReference>
<evidence type="ECO:0000256" key="2">
    <source>
        <dbReference type="ARBA" id="ARBA00022448"/>
    </source>
</evidence>
<dbReference type="InterPro" id="IPR020846">
    <property type="entry name" value="MFS_dom"/>
</dbReference>
<gene>
    <name evidence="10" type="ORF">GCM10007094_03540</name>
</gene>
<feature type="transmembrane region" description="Helical" evidence="8">
    <location>
        <begin position="12"/>
        <end position="39"/>
    </location>
</feature>
<dbReference type="Proteomes" id="UP000637980">
    <property type="component" value="Unassembled WGS sequence"/>
</dbReference>
<protein>
    <submittedName>
        <fullName evidence="10">MFS transporter</fullName>
    </submittedName>
</protein>